<sequence>MSSIFLLRAPNGQKSTLRMELLLSSRRSFCLSPT</sequence>
<reference evidence="1" key="2">
    <citation type="journal article" date="2015" name="Data Brief">
        <title>Shoot transcriptome of the giant reed, Arundo donax.</title>
        <authorList>
            <person name="Barrero R.A."/>
            <person name="Guerrero F.D."/>
            <person name="Moolhuijzen P."/>
            <person name="Goolsby J.A."/>
            <person name="Tidwell J."/>
            <person name="Bellgard S.E."/>
            <person name="Bellgard M.I."/>
        </authorList>
    </citation>
    <scope>NUCLEOTIDE SEQUENCE</scope>
    <source>
        <tissue evidence="1">Shoot tissue taken approximately 20 cm above the soil surface</tissue>
    </source>
</reference>
<dbReference type="AlphaFoldDB" id="A0A0A9BSS8"/>
<proteinExistence type="predicted"/>
<evidence type="ECO:0000313" key="1">
    <source>
        <dbReference type="EMBL" id="JAD62332.1"/>
    </source>
</evidence>
<dbReference type="EMBL" id="GBRH01235563">
    <property type="protein sequence ID" value="JAD62332.1"/>
    <property type="molecule type" value="Transcribed_RNA"/>
</dbReference>
<reference evidence="1" key="1">
    <citation type="submission" date="2014-09" db="EMBL/GenBank/DDBJ databases">
        <authorList>
            <person name="Magalhaes I.L.F."/>
            <person name="Oliveira U."/>
            <person name="Santos F.R."/>
            <person name="Vidigal T.H.D.A."/>
            <person name="Brescovit A.D."/>
            <person name="Santos A.J."/>
        </authorList>
    </citation>
    <scope>NUCLEOTIDE SEQUENCE</scope>
    <source>
        <tissue evidence="1">Shoot tissue taken approximately 20 cm above the soil surface</tissue>
    </source>
</reference>
<organism evidence="1">
    <name type="scientific">Arundo donax</name>
    <name type="common">Giant reed</name>
    <name type="synonym">Donax arundinaceus</name>
    <dbReference type="NCBI Taxonomy" id="35708"/>
    <lineage>
        <taxon>Eukaryota</taxon>
        <taxon>Viridiplantae</taxon>
        <taxon>Streptophyta</taxon>
        <taxon>Embryophyta</taxon>
        <taxon>Tracheophyta</taxon>
        <taxon>Spermatophyta</taxon>
        <taxon>Magnoliopsida</taxon>
        <taxon>Liliopsida</taxon>
        <taxon>Poales</taxon>
        <taxon>Poaceae</taxon>
        <taxon>PACMAD clade</taxon>
        <taxon>Arundinoideae</taxon>
        <taxon>Arundineae</taxon>
        <taxon>Arundo</taxon>
    </lineage>
</organism>
<accession>A0A0A9BSS8</accession>
<protein>
    <submittedName>
        <fullName evidence="1">Uncharacterized protein</fullName>
    </submittedName>
</protein>
<name>A0A0A9BSS8_ARUDO</name>